<dbReference type="InterPro" id="IPR029058">
    <property type="entry name" value="AB_hydrolase_fold"/>
</dbReference>
<organism evidence="1 2">
    <name type="scientific">Thalassobacillus hwangdonensis</name>
    <dbReference type="NCBI Taxonomy" id="546108"/>
    <lineage>
        <taxon>Bacteria</taxon>
        <taxon>Bacillati</taxon>
        <taxon>Bacillota</taxon>
        <taxon>Bacilli</taxon>
        <taxon>Bacillales</taxon>
        <taxon>Bacillaceae</taxon>
        <taxon>Thalassobacillus</taxon>
    </lineage>
</organism>
<dbReference type="SUPFAM" id="SSF53474">
    <property type="entry name" value="alpha/beta-Hydrolases"/>
    <property type="match status" value="1"/>
</dbReference>
<evidence type="ECO:0000313" key="1">
    <source>
        <dbReference type="EMBL" id="MFD1017892.1"/>
    </source>
</evidence>
<dbReference type="InterPro" id="IPR000801">
    <property type="entry name" value="Esterase-like"/>
</dbReference>
<keyword evidence="1" id="KW-0378">Hydrolase</keyword>
<keyword evidence="2" id="KW-1185">Reference proteome</keyword>
<sequence length="241" mass="28085">MGRDGTMEEHKIDSSYLNEEMVLKIYKPENFSTLYKYHICIMQDGNDYYQMGRVATLSDKLHSDQSIENTIFVGIHYKDKHDRRDKYHPEGSRQQEYIKFLVNEAAPYLDDELPGYHMGSGRTLMGDSLGGTVSLMTALKFPNIFGNVVMQSPYIDETVMDLVKDTNDLSPLTIYHTIGDQETDVETTAGERKDFLTPNRELRNYLNKKPLTYFFHELEGDHTWKYWQNDMKRVLTTMFGT</sequence>
<proteinExistence type="predicted"/>
<dbReference type="GO" id="GO:0016787">
    <property type="term" value="F:hydrolase activity"/>
    <property type="evidence" value="ECO:0007669"/>
    <property type="project" value="UniProtKB-KW"/>
</dbReference>
<dbReference type="PANTHER" id="PTHR48098:SF3">
    <property type="entry name" value="IRON(III) ENTEROBACTIN ESTERASE"/>
    <property type="match status" value="1"/>
</dbReference>
<dbReference type="Proteomes" id="UP001596990">
    <property type="component" value="Unassembled WGS sequence"/>
</dbReference>
<dbReference type="PANTHER" id="PTHR48098">
    <property type="entry name" value="ENTEROCHELIN ESTERASE-RELATED"/>
    <property type="match status" value="1"/>
</dbReference>
<evidence type="ECO:0000313" key="2">
    <source>
        <dbReference type="Proteomes" id="UP001596990"/>
    </source>
</evidence>
<dbReference type="InterPro" id="IPR050583">
    <property type="entry name" value="Mycobacterial_A85_antigen"/>
</dbReference>
<dbReference type="Pfam" id="PF00756">
    <property type="entry name" value="Esterase"/>
    <property type="match status" value="1"/>
</dbReference>
<gene>
    <name evidence="1" type="ORF">ACFQ2J_01660</name>
</gene>
<reference evidence="2" key="1">
    <citation type="journal article" date="2019" name="Int. J. Syst. Evol. Microbiol.">
        <title>The Global Catalogue of Microorganisms (GCM) 10K type strain sequencing project: providing services to taxonomists for standard genome sequencing and annotation.</title>
        <authorList>
            <consortium name="The Broad Institute Genomics Platform"/>
            <consortium name="The Broad Institute Genome Sequencing Center for Infectious Disease"/>
            <person name="Wu L."/>
            <person name="Ma J."/>
        </authorList>
    </citation>
    <scope>NUCLEOTIDE SEQUENCE [LARGE SCALE GENOMIC DNA]</scope>
    <source>
        <strain evidence="2">CCUG 56607</strain>
    </source>
</reference>
<protein>
    <submittedName>
        <fullName evidence="1">Alpha/beta hydrolase</fullName>
    </submittedName>
</protein>
<dbReference type="Gene3D" id="3.40.50.1820">
    <property type="entry name" value="alpha/beta hydrolase"/>
    <property type="match status" value="1"/>
</dbReference>
<accession>A0ABW3KXN5</accession>
<comment type="caution">
    <text evidence="1">The sequence shown here is derived from an EMBL/GenBank/DDBJ whole genome shotgun (WGS) entry which is preliminary data.</text>
</comment>
<name>A0ABW3KXN5_9BACI</name>
<dbReference type="EMBL" id="JBHTKL010000001">
    <property type="protein sequence ID" value="MFD1017892.1"/>
    <property type="molecule type" value="Genomic_DNA"/>
</dbReference>
<dbReference type="RefSeq" id="WP_386055988.1">
    <property type="nucleotide sequence ID" value="NZ_JBHTKL010000001.1"/>
</dbReference>